<evidence type="ECO:0000256" key="1">
    <source>
        <dbReference type="SAM" id="SignalP"/>
    </source>
</evidence>
<dbReference type="InterPro" id="IPR032710">
    <property type="entry name" value="NTF2-like_dom_sf"/>
</dbReference>
<dbReference type="Proteomes" id="UP000468581">
    <property type="component" value="Unassembled WGS sequence"/>
</dbReference>
<keyword evidence="4" id="KW-1185">Reference proteome</keyword>
<dbReference type="InterPro" id="IPR027843">
    <property type="entry name" value="DUF4440"/>
</dbReference>
<comment type="caution">
    <text evidence="3">The sequence shown here is derived from an EMBL/GenBank/DDBJ whole genome shotgun (WGS) entry which is preliminary data.</text>
</comment>
<feature type="domain" description="DUF4440" evidence="2">
    <location>
        <begin position="29"/>
        <end position="137"/>
    </location>
</feature>
<dbReference type="AlphaFoldDB" id="A0A6P0ULM4"/>
<proteinExistence type="predicted"/>
<organism evidence="3 4">
    <name type="scientific">Leptobacterium flavescens</name>
    <dbReference type="NCBI Taxonomy" id="472055"/>
    <lineage>
        <taxon>Bacteria</taxon>
        <taxon>Pseudomonadati</taxon>
        <taxon>Bacteroidota</taxon>
        <taxon>Flavobacteriia</taxon>
        <taxon>Flavobacteriales</taxon>
        <taxon>Flavobacteriaceae</taxon>
        <taxon>Leptobacterium</taxon>
    </lineage>
</organism>
<evidence type="ECO:0000259" key="2">
    <source>
        <dbReference type="Pfam" id="PF14534"/>
    </source>
</evidence>
<reference evidence="3 4" key="1">
    <citation type="submission" date="2020-01" db="EMBL/GenBank/DDBJ databases">
        <title>Leptobacterium flavescens.</title>
        <authorList>
            <person name="Wang G."/>
        </authorList>
    </citation>
    <scope>NUCLEOTIDE SEQUENCE [LARGE SCALE GENOMIC DNA]</scope>
    <source>
        <strain evidence="3 4">KCTC 22160</strain>
    </source>
</reference>
<keyword evidence="1" id="KW-0732">Signal</keyword>
<dbReference type="SUPFAM" id="SSF54427">
    <property type="entry name" value="NTF2-like"/>
    <property type="match status" value="1"/>
</dbReference>
<dbReference type="EMBL" id="JAABOO010000001">
    <property type="protein sequence ID" value="NER12799.1"/>
    <property type="molecule type" value="Genomic_DNA"/>
</dbReference>
<feature type="chain" id="PRO_5027055763" evidence="1">
    <location>
        <begin position="19"/>
        <end position="143"/>
    </location>
</feature>
<feature type="signal peptide" evidence="1">
    <location>
        <begin position="1"/>
        <end position="18"/>
    </location>
</feature>
<protein>
    <submittedName>
        <fullName evidence="3">DUF4440 domain-containing protein</fullName>
    </submittedName>
</protein>
<evidence type="ECO:0000313" key="4">
    <source>
        <dbReference type="Proteomes" id="UP000468581"/>
    </source>
</evidence>
<sequence>MKKLLYLFFALLSFSSLAQSSEEQDKKEIISIMKAQEKAWSNHDLEGFMKGYWKSDSLKFYGSSGLTYGWEKTLANYKRGYPTKDHTGTLNFKINDISKINDGAYFVMGEYHLTRKVGNADGVFMIIFKKINGEWKIIADTSC</sequence>
<dbReference type="Gene3D" id="3.10.450.50">
    <property type="match status" value="1"/>
</dbReference>
<gene>
    <name evidence="3" type="ORF">GWK08_05065</name>
</gene>
<dbReference type="RefSeq" id="WP_163605809.1">
    <property type="nucleotide sequence ID" value="NZ_JAABOO010000001.1"/>
</dbReference>
<evidence type="ECO:0000313" key="3">
    <source>
        <dbReference type="EMBL" id="NER12799.1"/>
    </source>
</evidence>
<name>A0A6P0ULM4_9FLAO</name>
<dbReference type="Pfam" id="PF14534">
    <property type="entry name" value="DUF4440"/>
    <property type="match status" value="1"/>
</dbReference>
<accession>A0A6P0ULM4</accession>